<evidence type="ECO:0008006" key="4">
    <source>
        <dbReference type="Google" id="ProtNLM"/>
    </source>
</evidence>
<dbReference type="InterPro" id="IPR029058">
    <property type="entry name" value="AB_hydrolase_fold"/>
</dbReference>
<sequence length="255" mass="26442">MIRAALLLLLLAWPAMAEQAGPLRTAPGVVARDGAATGALVWLHPHYTEGPPPEAPAWTARLAAAGWDLWRYDRTGGRDPLEAGAAGLAAGSAALRARGYRRVALVGESRGAFIALVALRYAGLAEAVVLAAPAAHGRRVERRPQALADFNAALAAAAPTPGQRMALLLFRDDGWDPDPEARAAAFRAATARLGASGLLLDRPAAPTGHGGVQEEVFDSLFVLLCHIIVALGEAVAARTSRHTAGEFAGDAKAHG</sequence>
<dbReference type="SUPFAM" id="SSF53474">
    <property type="entry name" value="alpha/beta-Hydrolases"/>
    <property type="match status" value="1"/>
</dbReference>
<keyword evidence="3" id="KW-1185">Reference proteome</keyword>
<evidence type="ECO:0000256" key="1">
    <source>
        <dbReference type="SAM" id="SignalP"/>
    </source>
</evidence>
<dbReference type="EMBL" id="JAAVTX010000002">
    <property type="protein sequence ID" value="NKE44918.1"/>
    <property type="molecule type" value="Genomic_DNA"/>
</dbReference>
<proteinExistence type="predicted"/>
<name>A0ABX1EXV2_9PROT</name>
<accession>A0ABX1EXV2</accession>
<dbReference type="Proteomes" id="UP000765160">
    <property type="component" value="Unassembled WGS sequence"/>
</dbReference>
<reference evidence="2 3" key="1">
    <citation type="submission" date="2020-03" db="EMBL/GenBank/DDBJ databases">
        <title>Roseomonas selenitidurans sp. nov. isolated from soil.</title>
        <authorList>
            <person name="Liu H."/>
        </authorList>
    </citation>
    <scope>NUCLEOTIDE SEQUENCE [LARGE SCALE GENOMIC DNA]</scope>
    <source>
        <strain evidence="2 3">JCM 15073</strain>
    </source>
</reference>
<evidence type="ECO:0000313" key="3">
    <source>
        <dbReference type="Proteomes" id="UP000765160"/>
    </source>
</evidence>
<dbReference type="Gene3D" id="3.40.50.1820">
    <property type="entry name" value="alpha/beta hydrolase"/>
    <property type="match status" value="1"/>
</dbReference>
<keyword evidence="1" id="KW-0732">Signal</keyword>
<gene>
    <name evidence="2" type="ORF">HB662_09015</name>
</gene>
<organism evidence="2 3">
    <name type="scientific">Falsiroseomonas frigidaquae</name>
    <dbReference type="NCBI Taxonomy" id="487318"/>
    <lineage>
        <taxon>Bacteria</taxon>
        <taxon>Pseudomonadati</taxon>
        <taxon>Pseudomonadota</taxon>
        <taxon>Alphaproteobacteria</taxon>
        <taxon>Acetobacterales</taxon>
        <taxon>Roseomonadaceae</taxon>
        <taxon>Falsiroseomonas</taxon>
    </lineage>
</organism>
<comment type="caution">
    <text evidence="2">The sequence shown here is derived from an EMBL/GenBank/DDBJ whole genome shotgun (WGS) entry which is preliminary data.</text>
</comment>
<protein>
    <recommendedName>
        <fullName evidence="4">Alpha/beta hydrolase family protein</fullName>
    </recommendedName>
</protein>
<feature type="signal peptide" evidence="1">
    <location>
        <begin position="1"/>
        <end position="17"/>
    </location>
</feature>
<feature type="chain" id="PRO_5045853958" description="Alpha/beta hydrolase family protein" evidence="1">
    <location>
        <begin position="18"/>
        <end position="255"/>
    </location>
</feature>
<feature type="non-terminal residue" evidence="2">
    <location>
        <position position="255"/>
    </location>
</feature>
<evidence type="ECO:0000313" key="2">
    <source>
        <dbReference type="EMBL" id="NKE44918.1"/>
    </source>
</evidence>